<evidence type="ECO:0000313" key="11">
    <source>
        <dbReference type="Proteomes" id="UP000762676"/>
    </source>
</evidence>
<evidence type="ECO:0000259" key="9">
    <source>
        <dbReference type="PROSITE" id="PS50262"/>
    </source>
</evidence>
<keyword evidence="4" id="KW-0297">G-protein coupled receptor</keyword>
<reference evidence="10 11" key="1">
    <citation type="journal article" date="2021" name="Elife">
        <title>Chloroplast acquisition without the gene transfer in kleptoplastic sea slugs, Plakobranchus ocellatus.</title>
        <authorList>
            <person name="Maeda T."/>
            <person name="Takahashi S."/>
            <person name="Yoshida T."/>
            <person name="Shimamura S."/>
            <person name="Takaki Y."/>
            <person name="Nagai Y."/>
            <person name="Toyoda A."/>
            <person name="Suzuki Y."/>
            <person name="Arimoto A."/>
            <person name="Ishii H."/>
            <person name="Satoh N."/>
            <person name="Nishiyama T."/>
            <person name="Hasebe M."/>
            <person name="Maruyama T."/>
            <person name="Minagawa J."/>
            <person name="Obokata J."/>
            <person name="Shigenobu S."/>
        </authorList>
    </citation>
    <scope>NUCLEOTIDE SEQUENCE [LARGE SCALE GENOMIC DNA]</scope>
</reference>
<dbReference type="InterPro" id="IPR000276">
    <property type="entry name" value="GPCR_Rhodpsn"/>
</dbReference>
<dbReference type="Pfam" id="PF00001">
    <property type="entry name" value="7tm_1"/>
    <property type="match status" value="1"/>
</dbReference>
<dbReference type="Gene3D" id="1.20.1070.10">
    <property type="entry name" value="Rhodopsin 7-helix transmembrane proteins"/>
    <property type="match status" value="1"/>
</dbReference>
<evidence type="ECO:0000256" key="1">
    <source>
        <dbReference type="ARBA" id="ARBA00004141"/>
    </source>
</evidence>
<dbReference type="Proteomes" id="UP000762676">
    <property type="component" value="Unassembled WGS sequence"/>
</dbReference>
<feature type="transmembrane region" description="Helical" evidence="8">
    <location>
        <begin position="259"/>
        <end position="279"/>
    </location>
</feature>
<dbReference type="EMBL" id="BMAT01008214">
    <property type="protein sequence ID" value="GFR80302.1"/>
    <property type="molecule type" value="Genomic_DNA"/>
</dbReference>
<name>A0AAV4G3N7_9GAST</name>
<protein>
    <submittedName>
        <fullName evidence="10">Chemosensory receptor A</fullName>
    </submittedName>
</protein>
<proteinExistence type="predicted"/>
<dbReference type="InterPro" id="IPR017452">
    <property type="entry name" value="GPCR_Rhodpsn_7TM"/>
</dbReference>
<dbReference type="AlphaFoldDB" id="A0AAV4G3N7"/>
<keyword evidence="5 8" id="KW-0472">Membrane</keyword>
<sequence>MELFNNETASHNAMPAILHEPISDEELSYLSLVLKLIVNPALEVLGIFANFINMAVFYKMGLSDGVTQNFFILSMSDCLILAIALVNSITYILQERIYAGKHPYVEIVHLASFLATTFPQTFSLIITVVIAVVRCCCVAMPLRVKYLLTAGRQLAAILVFSTGALCMLMYAFAPLRVIYIHSERVNSTLPMFINLKWYAYTLFTNIFFNIGFVIVIICVIILTISLNRSSKFRETSTSGADVTKQTKEGRKEARVVKTVVFLCIIFILCYLPTMIFSIFGHVESEFSKTGFYRNANIFFLMFLEFSLMVNANVNIFVYYLYNSRYRTVFRSMCGVKEQ</sequence>
<keyword evidence="7" id="KW-0807">Transducer</keyword>
<evidence type="ECO:0000256" key="6">
    <source>
        <dbReference type="ARBA" id="ARBA00023170"/>
    </source>
</evidence>
<dbReference type="SUPFAM" id="SSF81321">
    <property type="entry name" value="Family A G protein-coupled receptor-like"/>
    <property type="match status" value="1"/>
</dbReference>
<dbReference type="GO" id="GO:0005886">
    <property type="term" value="C:plasma membrane"/>
    <property type="evidence" value="ECO:0007669"/>
    <property type="project" value="TreeGrafter"/>
</dbReference>
<dbReference type="GO" id="GO:0004930">
    <property type="term" value="F:G protein-coupled receptor activity"/>
    <property type="evidence" value="ECO:0007669"/>
    <property type="project" value="UniProtKB-KW"/>
</dbReference>
<feature type="transmembrane region" description="Helical" evidence="8">
    <location>
        <begin position="37"/>
        <end position="58"/>
    </location>
</feature>
<gene>
    <name evidence="10" type="ORF">ElyMa_004042100</name>
</gene>
<evidence type="ECO:0000256" key="7">
    <source>
        <dbReference type="ARBA" id="ARBA00023224"/>
    </source>
</evidence>
<dbReference type="PROSITE" id="PS50262">
    <property type="entry name" value="G_PROTEIN_RECEP_F1_2"/>
    <property type="match status" value="1"/>
</dbReference>
<dbReference type="PANTHER" id="PTHR24243">
    <property type="entry name" value="G-PROTEIN COUPLED RECEPTOR"/>
    <property type="match status" value="1"/>
</dbReference>
<feature type="transmembrane region" description="Helical" evidence="8">
    <location>
        <begin position="70"/>
        <end position="93"/>
    </location>
</feature>
<feature type="transmembrane region" description="Helical" evidence="8">
    <location>
        <begin position="299"/>
        <end position="321"/>
    </location>
</feature>
<keyword evidence="2 8" id="KW-0812">Transmembrane</keyword>
<feature type="transmembrane region" description="Helical" evidence="8">
    <location>
        <begin position="197"/>
        <end position="224"/>
    </location>
</feature>
<comment type="subcellular location">
    <subcellularLocation>
        <location evidence="1">Membrane</location>
        <topology evidence="1">Multi-pass membrane protein</topology>
    </subcellularLocation>
</comment>
<evidence type="ECO:0000313" key="10">
    <source>
        <dbReference type="EMBL" id="GFR80302.1"/>
    </source>
</evidence>
<comment type="caution">
    <text evidence="10">The sequence shown here is derived from an EMBL/GenBank/DDBJ whole genome shotgun (WGS) entry which is preliminary data.</text>
</comment>
<organism evidence="10 11">
    <name type="scientific">Elysia marginata</name>
    <dbReference type="NCBI Taxonomy" id="1093978"/>
    <lineage>
        <taxon>Eukaryota</taxon>
        <taxon>Metazoa</taxon>
        <taxon>Spiralia</taxon>
        <taxon>Lophotrochozoa</taxon>
        <taxon>Mollusca</taxon>
        <taxon>Gastropoda</taxon>
        <taxon>Heterobranchia</taxon>
        <taxon>Euthyneura</taxon>
        <taxon>Panpulmonata</taxon>
        <taxon>Sacoglossa</taxon>
        <taxon>Placobranchoidea</taxon>
        <taxon>Plakobranchidae</taxon>
        <taxon>Elysia</taxon>
    </lineage>
</organism>
<dbReference type="PANTHER" id="PTHR24243:SF208">
    <property type="entry name" value="PYROKININ-1 RECEPTOR"/>
    <property type="match status" value="1"/>
</dbReference>
<accession>A0AAV4G3N7</accession>
<evidence type="ECO:0000256" key="3">
    <source>
        <dbReference type="ARBA" id="ARBA00022989"/>
    </source>
</evidence>
<feature type="transmembrane region" description="Helical" evidence="8">
    <location>
        <begin position="154"/>
        <end position="177"/>
    </location>
</feature>
<keyword evidence="11" id="KW-1185">Reference proteome</keyword>
<evidence type="ECO:0000256" key="4">
    <source>
        <dbReference type="ARBA" id="ARBA00023040"/>
    </source>
</evidence>
<evidence type="ECO:0000256" key="2">
    <source>
        <dbReference type="ARBA" id="ARBA00022692"/>
    </source>
</evidence>
<evidence type="ECO:0000256" key="8">
    <source>
        <dbReference type="SAM" id="Phobius"/>
    </source>
</evidence>
<keyword evidence="3 8" id="KW-1133">Transmembrane helix</keyword>
<feature type="transmembrane region" description="Helical" evidence="8">
    <location>
        <begin position="122"/>
        <end position="142"/>
    </location>
</feature>
<keyword evidence="6 10" id="KW-0675">Receptor</keyword>
<evidence type="ECO:0000256" key="5">
    <source>
        <dbReference type="ARBA" id="ARBA00023136"/>
    </source>
</evidence>
<feature type="domain" description="G-protein coupled receptors family 1 profile" evidence="9">
    <location>
        <begin position="49"/>
        <end position="318"/>
    </location>
</feature>